<keyword evidence="10" id="KW-1185">Reference proteome</keyword>
<dbReference type="EMBL" id="BAFH01000003">
    <property type="protein sequence ID" value="GAB62033.1"/>
    <property type="molecule type" value="Genomic_DNA"/>
</dbReference>
<dbReference type="STRING" id="247490.KSU1_C0437"/>
<dbReference type="Pfam" id="PF02397">
    <property type="entry name" value="Bac_transf"/>
    <property type="match status" value="1"/>
</dbReference>
<dbReference type="PANTHER" id="PTHR30576:SF0">
    <property type="entry name" value="UNDECAPRENYL-PHOSPHATE N-ACETYLGALACTOSAMINYL 1-PHOSPHATE TRANSFERASE-RELATED"/>
    <property type="match status" value="1"/>
</dbReference>
<evidence type="ECO:0000256" key="5">
    <source>
        <dbReference type="ARBA" id="ARBA00022989"/>
    </source>
</evidence>
<evidence type="ECO:0000259" key="8">
    <source>
        <dbReference type="Pfam" id="PF02397"/>
    </source>
</evidence>
<sequence>MYFFSPSSKKKVFLLLGDILIVLITFYITVFIKIKIFDPFNFKLILPKFNWWAFTLISLSPIIFYIFELYNKSRWENNTKLLLYISFAVLITSSIVAFLSYIFVFNMVIGRAILLFYSIFSILLLFAWRKLFVNVFSKSEYLKEKVLLIGDGAIVNDIESIVKTYKIIPYDLKIIRNYSENRGTDYVSDSISTQSLFDMVVDNKFNTIVVACSLNDFPLLRKWLFDMKFSGIAIYDALYFYEALSAKIPISSIKDSWFLFHNQGKKFNPFLYSRIKRIMDILLSLCGIIILSPLILLIGLAIKLSSKGPIFFKQERLGQNEKPFTILKFRTMIVDAEKGGPKWSDKNDSRVTKVGRPLRKCRFDELPQLFNILKGEMSFIGTRPIRKFFAEKLAKDIPYYRLRFIIKPGLTGWAQVQGRYFDNNEEQKEKLEYDLFYIQNQSLFFDLFIVLKTVSTVLFWKGQ</sequence>
<dbReference type="PANTHER" id="PTHR30576">
    <property type="entry name" value="COLANIC BIOSYNTHESIS UDP-GLUCOSE LIPID CARRIER TRANSFERASE"/>
    <property type="match status" value="1"/>
</dbReference>
<keyword evidence="5 7" id="KW-1133">Transmembrane helix</keyword>
<feature type="transmembrane region" description="Helical" evidence="7">
    <location>
        <begin position="109"/>
        <end position="128"/>
    </location>
</feature>
<feature type="transmembrane region" description="Helical" evidence="7">
    <location>
        <begin position="281"/>
        <end position="302"/>
    </location>
</feature>
<evidence type="ECO:0000256" key="3">
    <source>
        <dbReference type="ARBA" id="ARBA00022679"/>
    </source>
</evidence>
<comment type="subcellular location">
    <subcellularLocation>
        <location evidence="1">Membrane</location>
        <topology evidence="1">Multi-pass membrane protein</topology>
    </subcellularLocation>
</comment>
<dbReference type="InterPro" id="IPR017475">
    <property type="entry name" value="EPS_sugar_tfrase"/>
</dbReference>
<dbReference type="eggNOG" id="COG2148">
    <property type="taxonomic scope" value="Bacteria"/>
</dbReference>
<dbReference type="NCBIfam" id="TIGR03025">
    <property type="entry name" value="EPS_sugtrans"/>
    <property type="match status" value="1"/>
</dbReference>
<dbReference type="AlphaFoldDB" id="I3IJY8"/>
<comment type="similarity">
    <text evidence="2">Belongs to the bacterial sugar transferase family.</text>
</comment>
<proteinExistence type="inferred from homology"/>
<dbReference type="GO" id="GO:0016780">
    <property type="term" value="F:phosphotransferase activity, for other substituted phosphate groups"/>
    <property type="evidence" value="ECO:0007669"/>
    <property type="project" value="TreeGrafter"/>
</dbReference>
<evidence type="ECO:0000256" key="4">
    <source>
        <dbReference type="ARBA" id="ARBA00022692"/>
    </source>
</evidence>
<dbReference type="OrthoDB" id="9766874at2"/>
<feature type="transmembrane region" description="Helical" evidence="7">
    <location>
        <begin position="49"/>
        <end position="69"/>
    </location>
</feature>
<accession>I3IJY8</accession>
<dbReference type="Proteomes" id="UP000002985">
    <property type="component" value="Unassembled WGS sequence"/>
</dbReference>
<name>I3IJY8_9BACT</name>
<protein>
    <submittedName>
        <fullName evidence="9">Putative sugar transferase</fullName>
    </submittedName>
</protein>
<dbReference type="GO" id="GO:0016020">
    <property type="term" value="C:membrane"/>
    <property type="evidence" value="ECO:0007669"/>
    <property type="project" value="UniProtKB-SubCell"/>
</dbReference>
<dbReference type="InterPro" id="IPR003362">
    <property type="entry name" value="Bact_transf"/>
</dbReference>
<evidence type="ECO:0000313" key="9">
    <source>
        <dbReference type="EMBL" id="GAB62033.1"/>
    </source>
</evidence>
<feature type="transmembrane region" description="Helical" evidence="7">
    <location>
        <begin position="12"/>
        <end position="37"/>
    </location>
</feature>
<gene>
    <name evidence="9" type="ORF">KSU1_C0437</name>
</gene>
<keyword evidence="3 9" id="KW-0808">Transferase</keyword>
<organism evidence="9 10">
    <name type="scientific">Candidatus Jettenia caeni</name>
    <dbReference type="NCBI Taxonomy" id="247490"/>
    <lineage>
        <taxon>Bacteria</taxon>
        <taxon>Pseudomonadati</taxon>
        <taxon>Planctomycetota</taxon>
        <taxon>Candidatus Brocadiia</taxon>
        <taxon>Candidatus Brocadiales</taxon>
        <taxon>Candidatus Brocadiaceae</taxon>
        <taxon>Candidatus Jettenia</taxon>
    </lineage>
</organism>
<evidence type="ECO:0000256" key="7">
    <source>
        <dbReference type="SAM" id="Phobius"/>
    </source>
</evidence>
<evidence type="ECO:0000256" key="6">
    <source>
        <dbReference type="ARBA" id="ARBA00023136"/>
    </source>
</evidence>
<evidence type="ECO:0000256" key="2">
    <source>
        <dbReference type="ARBA" id="ARBA00006464"/>
    </source>
</evidence>
<evidence type="ECO:0000256" key="1">
    <source>
        <dbReference type="ARBA" id="ARBA00004141"/>
    </source>
</evidence>
<evidence type="ECO:0000313" key="10">
    <source>
        <dbReference type="Proteomes" id="UP000002985"/>
    </source>
</evidence>
<keyword evidence="4 7" id="KW-0812">Transmembrane</keyword>
<feature type="transmembrane region" description="Helical" evidence="7">
    <location>
        <begin position="81"/>
        <end position="103"/>
    </location>
</feature>
<keyword evidence="6 7" id="KW-0472">Membrane</keyword>
<comment type="caution">
    <text evidence="9">The sequence shown here is derived from an EMBL/GenBank/DDBJ whole genome shotgun (WGS) entry which is preliminary data.</text>
</comment>
<feature type="domain" description="Bacterial sugar transferase" evidence="8">
    <location>
        <begin position="276"/>
        <end position="458"/>
    </location>
</feature>
<reference evidence="9 10" key="1">
    <citation type="journal article" date="2012" name="FEBS Lett.">
        <title>Anammox organism KSU-1 expresses a NirK-type copper-containing nitrite reductase instead of a NirS-type with cytochrome cd1.</title>
        <authorList>
            <person name="Hira D."/>
            <person name="Toh H."/>
            <person name="Migita C.T."/>
            <person name="Okubo H."/>
            <person name="Nishiyama T."/>
            <person name="Hattori M."/>
            <person name="Furukawa K."/>
            <person name="Fujii T."/>
        </authorList>
    </citation>
    <scope>NUCLEOTIDE SEQUENCE [LARGE SCALE GENOMIC DNA]</scope>
</reference>